<evidence type="ECO:0000256" key="9">
    <source>
        <dbReference type="ARBA" id="ARBA00039783"/>
    </source>
</evidence>
<evidence type="ECO:0000259" key="12">
    <source>
        <dbReference type="SMART" id="SM00829"/>
    </source>
</evidence>
<comment type="similarity">
    <text evidence="2 11">Belongs to the zinc-containing alcohol dehydrogenase family.</text>
</comment>
<dbReference type="GO" id="GO:0050019">
    <property type="term" value="F:L-arabinitol 4-dehydrogenase activity"/>
    <property type="evidence" value="ECO:0007669"/>
    <property type="project" value="UniProtKB-EC"/>
</dbReference>
<reference evidence="13 14" key="1">
    <citation type="journal article" date="2015" name="Fungal Genet. Biol.">
        <title>Evolution of novel wood decay mechanisms in Agaricales revealed by the genome sequences of Fistulina hepatica and Cylindrobasidium torrendii.</title>
        <authorList>
            <person name="Floudas D."/>
            <person name="Held B.W."/>
            <person name="Riley R."/>
            <person name="Nagy L.G."/>
            <person name="Koehler G."/>
            <person name="Ransdell A.S."/>
            <person name="Younus H."/>
            <person name="Chow J."/>
            <person name="Chiniquy J."/>
            <person name="Lipzen A."/>
            <person name="Tritt A."/>
            <person name="Sun H."/>
            <person name="Haridas S."/>
            <person name="LaButti K."/>
            <person name="Ohm R.A."/>
            <person name="Kues U."/>
            <person name="Blanchette R.A."/>
            <person name="Grigoriev I.V."/>
            <person name="Minto R.E."/>
            <person name="Hibbett D.S."/>
        </authorList>
    </citation>
    <scope>NUCLEOTIDE SEQUENCE [LARGE SCALE GENOMIC DNA]</scope>
    <source>
        <strain evidence="13 14">FP15055 ss-10</strain>
    </source>
</reference>
<dbReference type="Pfam" id="PF08240">
    <property type="entry name" value="ADH_N"/>
    <property type="match status" value="1"/>
</dbReference>
<evidence type="ECO:0000256" key="4">
    <source>
        <dbReference type="ARBA" id="ARBA00022723"/>
    </source>
</evidence>
<dbReference type="SUPFAM" id="SSF50129">
    <property type="entry name" value="GroES-like"/>
    <property type="match status" value="1"/>
</dbReference>
<sequence length="385" mass="41771">MSIRPTFEELYDPRRTLDSPSYKILGPNDKPTEGANIGLFINNRRDIHLAEMPKPSPAPGHVLVRMRATGICGSDVHLWHDGRIGHHVVNDDMCVGHEPAGEIVELGEGVTQWKVGDRVALEAGIPCFLASCEQCRLGRYNGCPVLAFIGVPPWHGALTRWHVHPQEWCHRLPDNVSYEEGALCEPLTVALSGIQESGIMLGDPTLIGGAGPIGLATLLAARAAGAEPIVITDLHQSRLDVAKSIVPTVKTVLIDPSVSQEDQAKKIVEAAGQEISVALECTGFEGSIGTAAFCLRYKGCLTILGVGRSIQSYPFMRLSLNEMSIKFVNRYANQHARAIRLVSGGVIDLKPLVTHRYKIEDALEAFRVAADPKQGAIKVHIQDLS</sequence>
<dbReference type="SUPFAM" id="SSF51735">
    <property type="entry name" value="NAD(P)-binding Rossmann-fold domains"/>
    <property type="match status" value="1"/>
</dbReference>
<dbReference type="EC" id="1.1.1.12" evidence="8"/>
<dbReference type="FunFam" id="3.40.50.720:FF:000068">
    <property type="entry name" value="Sorbitol dehydrogenase"/>
    <property type="match status" value="1"/>
</dbReference>
<dbReference type="InterPro" id="IPR020843">
    <property type="entry name" value="ER"/>
</dbReference>
<dbReference type="InterPro" id="IPR002328">
    <property type="entry name" value="ADH_Zn_CS"/>
</dbReference>
<comment type="catalytic activity">
    <reaction evidence="10">
        <text>L-arabinitol + NAD(+) = L-xylulose + NADH + H(+)</text>
        <dbReference type="Rhea" id="RHEA:16381"/>
        <dbReference type="ChEBI" id="CHEBI:15378"/>
        <dbReference type="ChEBI" id="CHEBI:17399"/>
        <dbReference type="ChEBI" id="CHEBI:18403"/>
        <dbReference type="ChEBI" id="CHEBI:57540"/>
        <dbReference type="ChEBI" id="CHEBI:57945"/>
        <dbReference type="EC" id="1.1.1.12"/>
    </reaction>
</comment>
<dbReference type="STRING" id="1314674.A0A0D7BTN9"/>
<gene>
    <name evidence="13" type="ORF">CYLTODRAFT_364856</name>
</gene>
<dbReference type="Gene3D" id="3.90.180.10">
    <property type="entry name" value="Medium-chain alcohol dehydrogenases, catalytic domain"/>
    <property type="match status" value="1"/>
</dbReference>
<dbReference type="Gene3D" id="3.40.50.720">
    <property type="entry name" value="NAD(P)-binding Rossmann-like Domain"/>
    <property type="match status" value="1"/>
</dbReference>
<protein>
    <recommendedName>
        <fullName evidence="9">L-arabinitol 4-dehydrogenase</fullName>
        <ecNumber evidence="8">1.1.1.12</ecNumber>
    </recommendedName>
</protein>
<keyword evidence="6" id="KW-0560">Oxidoreductase</keyword>
<organism evidence="13 14">
    <name type="scientific">Cylindrobasidium torrendii FP15055 ss-10</name>
    <dbReference type="NCBI Taxonomy" id="1314674"/>
    <lineage>
        <taxon>Eukaryota</taxon>
        <taxon>Fungi</taxon>
        <taxon>Dikarya</taxon>
        <taxon>Basidiomycota</taxon>
        <taxon>Agaricomycotina</taxon>
        <taxon>Agaricomycetes</taxon>
        <taxon>Agaricomycetidae</taxon>
        <taxon>Agaricales</taxon>
        <taxon>Marasmiineae</taxon>
        <taxon>Physalacriaceae</taxon>
        <taxon>Cylindrobasidium</taxon>
    </lineage>
</organism>
<evidence type="ECO:0000313" key="13">
    <source>
        <dbReference type="EMBL" id="KIY73893.1"/>
    </source>
</evidence>
<dbReference type="InterPro" id="IPR036291">
    <property type="entry name" value="NAD(P)-bd_dom_sf"/>
</dbReference>
<dbReference type="InterPro" id="IPR013149">
    <property type="entry name" value="ADH-like_C"/>
</dbReference>
<dbReference type="PANTHER" id="PTHR43161:SF12">
    <property type="entry name" value="L-ARABINITOL 4-DEHYDROGENASE"/>
    <property type="match status" value="1"/>
</dbReference>
<dbReference type="GO" id="GO:0008270">
    <property type="term" value="F:zinc ion binding"/>
    <property type="evidence" value="ECO:0007669"/>
    <property type="project" value="InterPro"/>
</dbReference>
<dbReference type="OrthoDB" id="2148442at2759"/>
<evidence type="ECO:0000256" key="11">
    <source>
        <dbReference type="RuleBase" id="RU361277"/>
    </source>
</evidence>
<evidence type="ECO:0000256" key="6">
    <source>
        <dbReference type="ARBA" id="ARBA00023002"/>
    </source>
</evidence>
<evidence type="ECO:0000256" key="7">
    <source>
        <dbReference type="ARBA" id="ARBA00023027"/>
    </source>
</evidence>
<keyword evidence="5 11" id="KW-0862">Zinc</keyword>
<comment type="cofactor">
    <cofactor evidence="1 11">
        <name>Zn(2+)</name>
        <dbReference type="ChEBI" id="CHEBI:29105"/>
    </cofactor>
</comment>
<evidence type="ECO:0000256" key="3">
    <source>
        <dbReference type="ARBA" id="ARBA00011881"/>
    </source>
</evidence>
<evidence type="ECO:0000313" key="14">
    <source>
        <dbReference type="Proteomes" id="UP000054007"/>
    </source>
</evidence>
<evidence type="ECO:0000256" key="2">
    <source>
        <dbReference type="ARBA" id="ARBA00008072"/>
    </source>
</evidence>
<dbReference type="InterPro" id="IPR045306">
    <property type="entry name" value="SDH-like"/>
</dbReference>
<dbReference type="CDD" id="cd05285">
    <property type="entry name" value="sorbitol_DH"/>
    <property type="match status" value="1"/>
</dbReference>
<dbReference type="SMART" id="SM00829">
    <property type="entry name" value="PKS_ER"/>
    <property type="match status" value="1"/>
</dbReference>
<dbReference type="Proteomes" id="UP000054007">
    <property type="component" value="Unassembled WGS sequence"/>
</dbReference>
<evidence type="ECO:0000256" key="5">
    <source>
        <dbReference type="ARBA" id="ARBA00022833"/>
    </source>
</evidence>
<keyword evidence="4 11" id="KW-0479">Metal-binding</keyword>
<name>A0A0D7BTN9_9AGAR</name>
<dbReference type="GO" id="GO:0003939">
    <property type="term" value="F:L-iditol 2-dehydrogenase (NAD+) activity"/>
    <property type="evidence" value="ECO:0007669"/>
    <property type="project" value="TreeGrafter"/>
</dbReference>
<feature type="domain" description="Enoyl reductase (ER)" evidence="12">
    <location>
        <begin position="42"/>
        <end position="377"/>
    </location>
</feature>
<dbReference type="Pfam" id="PF00107">
    <property type="entry name" value="ADH_zinc_N"/>
    <property type="match status" value="1"/>
</dbReference>
<evidence type="ECO:0000256" key="1">
    <source>
        <dbReference type="ARBA" id="ARBA00001947"/>
    </source>
</evidence>
<dbReference type="EMBL" id="KN880433">
    <property type="protein sequence ID" value="KIY73893.1"/>
    <property type="molecule type" value="Genomic_DNA"/>
</dbReference>
<evidence type="ECO:0000256" key="8">
    <source>
        <dbReference type="ARBA" id="ARBA00038954"/>
    </source>
</evidence>
<keyword evidence="14" id="KW-1185">Reference proteome</keyword>
<dbReference type="InterPro" id="IPR013154">
    <property type="entry name" value="ADH-like_N"/>
</dbReference>
<dbReference type="PANTHER" id="PTHR43161">
    <property type="entry name" value="SORBITOL DEHYDROGENASE"/>
    <property type="match status" value="1"/>
</dbReference>
<proteinExistence type="inferred from homology"/>
<keyword evidence="7" id="KW-0520">NAD</keyword>
<comment type="subunit">
    <text evidence="3">Homotetramer.</text>
</comment>
<dbReference type="InterPro" id="IPR011032">
    <property type="entry name" value="GroES-like_sf"/>
</dbReference>
<dbReference type="PROSITE" id="PS00059">
    <property type="entry name" value="ADH_ZINC"/>
    <property type="match status" value="1"/>
</dbReference>
<dbReference type="AlphaFoldDB" id="A0A0D7BTN9"/>
<dbReference type="GO" id="GO:0006062">
    <property type="term" value="P:sorbitol catabolic process"/>
    <property type="evidence" value="ECO:0007669"/>
    <property type="project" value="TreeGrafter"/>
</dbReference>
<accession>A0A0D7BTN9</accession>
<evidence type="ECO:0000256" key="10">
    <source>
        <dbReference type="ARBA" id="ARBA00049317"/>
    </source>
</evidence>